<gene>
    <name evidence="1" type="ORF">METZ01_LOCUS173302</name>
</gene>
<sequence>MKVVDWTGTLTEEFEDCECFYCGLKWKRHCDDNNTGWAMCHENGIGITDVCDECYNNPIHRSRNAHMVLENDHEAHPEWIEKIGWKDPDDEVDEDAYIQRVQRVANINLVMYGTRRWRNRNEIR</sequence>
<name>A0A382C310_9ZZZZ</name>
<reference evidence="1" key="1">
    <citation type="submission" date="2018-05" db="EMBL/GenBank/DDBJ databases">
        <authorList>
            <person name="Lanie J.A."/>
            <person name="Ng W.-L."/>
            <person name="Kazmierczak K.M."/>
            <person name="Andrzejewski T.M."/>
            <person name="Davidsen T.M."/>
            <person name="Wayne K.J."/>
            <person name="Tettelin H."/>
            <person name="Glass J.I."/>
            <person name="Rusch D."/>
            <person name="Podicherti R."/>
            <person name="Tsui H.-C.T."/>
            <person name="Winkler M.E."/>
        </authorList>
    </citation>
    <scope>NUCLEOTIDE SEQUENCE</scope>
</reference>
<accession>A0A382C310</accession>
<organism evidence="1">
    <name type="scientific">marine metagenome</name>
    <dbReference type="NCBI Taxonomy" id="408172"/>
    <lineage>
        <taxon>unclassified sequences</taxon>
        <taxon>metagenomes</taxon>
        <taxon>ecological metagenomes</taxon>
    </lineage>
</organism>
<proteinExistence type="predicted"/>
<dbReference type="EMBL" id="UINC01032570">
    <property type="protein sequence ID" value="SVB20448.1"/>
    <property type="molecule type" value="Genomic_DNA"/>
</dbReference>
<protein>
    <submittedName>
        <fullName evidence="1">Uncharacterized protein</fullName>
    </submittedName>
</protein>
<dbReference type="AlphaFoldDB" id="A0A382C310"/>
<evidence type="ECO:0000313" key="1">
    <source>
        <dbReference type="EMBL" id="SVB20448.1"/>
    </source>
</evidence>